<gene>
    <name evidence="1" type="ORF">LVJ81_06955</name>
</gene>
<evidence type="ECO:0000313" key="2">
    <source>
        <dbReference type="Proteomes" id="UP000832034"/>
    </source>
</evidence>
<reference evidence="1" key="2">
    <citation type="journal article" date="2022" name="Res Sq">
        <title>Evolution of multicellular longitudinally dividing oral cavity symbionts (Neisseriaceae).</title>
        <authorList>
            <person name="Nyongesa S."/>
            <person name="Weber P."/>
            <person name="Bernet E."/>
            <person name="Pullido F."/>
            <person name="Nieckarz M."/>
            <person name="Delaby M."/>
            <person name="Nieves C."/>
            <person name="Viehboeck T."/>
            <person name="Krause N."/>
            <person name="Rivera-Millot A."/>
            <person name="Nakamura A."/>
            <person name="Vischer N."/>
            <person name="VanNieuwenhze M."/>
            <person name="Brun Y."/>
            <person name="Cava F."/>
            <person name="Bulgheresi S."/>
            <person name="Veyrier F."/>
        </authorList>
    </citation>
    <scope>NUCLEOTIDE SEQUENCE</scope>
    <source>
        <strain evidence="1">SAG 1488-6</strain>
    </source>
</reference>
<dbReference type="RefSeq" id="WP_019958980.1">
    <property type="nucleotide sequence ID" value="NZ_CP091512.1"/>
</dbReference>
<keyword evidence="2" id="KW-1185">Reference proteome</keyword>
<dbReference type="EMBL" id="CP091512">
    <property type="protein sequence ID" value="UOO91410.1"/>
    <property type="molecule type" value="Genomic_DNA"/>
</dbReference>
<reference evidence="1" key="1">
    <citation type="submission" date="2021-12" db="EMBL/GenBank/DDBJ databases">
        <authorList>
            <person name="Veyrier F.J."/>
        </authorList>
    </citation>
    <scope>NUCLEOTIDE SEQUENCE</scope>
    <source>
        <strain evidence="1">SAG 1488-6</strain>
    </source>
</reference>
<dbReference type="Proteomes" id="UP000832034">
    <property type="component" value="Chromosome"/>
</dbReference>
<protein>
    <submittedName>
        <fullName evidence="1">Uncharacterized protein</fullName>
    </submittedName>
</protein>
<accession>A0ABY4E912</accession>
<sequence length="87" mass="10022">MNIVTFPHEIYFYGDDVRLSNALDAAIVQARNTRLYSRNYAKAWLILMTPKISAWFYDDGAFFHIVDKSACPSWQEATWAIEAATDK</sequence>
<proteinExistence type="predicted"/>
<organism evidence="1 2">
    <name type="scientific">Vitreoscilla stercoraria</name>
    <dbReference type="NCBI Taxonomy" id="61"/>
    <lineage>
        <taxon>Bacteria</taxon>
        <taxon>Pseudomonadati</taxon>
        <taxon>Pseudomonadota</taxon>
        <taxon>Betaproteobacteria</taxon>
        <taxon>Neisseriales</taxon>
        <taxon>Neisseriaceae</taxon>
        <taxon>Vitreoscilla</taxon>
    </lineage>
</organism>
<name>A0ABY4E912_VITST</name>
<evidence type="ECO:0000313" key="1">
    <source>
        <dbReference type="EMBL" id="UOO91410.1"/>
    </source>
</evidence>